<proteinExistence type="predicted"/>
<protein>
    <submittedName>
        <fullName evidence="2">Uncharacterized protein</fullName>
    </submittedName>
</protein>
<feature type="region of interest" description="Disordered" evidence="1">
    <location>
        <begin position="52"/>
        <end position="78"/>
    </location>
</feature>
<sequence length="233" mass="24594">MTETPNKAIGPEPTSHVTTTGWPLDGPLTVNKDNVGRWPAANRRFALAGRGGINPPAGHWPSTHANRGADIADRGEQREPCTATRALGLRRCATRGLPTCVPAPQAARNADALLPRPAGRQWRSRQSDGVRVPIQQLAGARSAALRPRARRRPSVNSANGLGGVCRGAGRSTAVEAPRLPRPTGEHVATGPAAATGTGSRSDRRAHHRRAIHTGGAQANNPTTAQRRALGDRR</sequence>
<reference evidence="2 3" key="1">
    <citation type="submission" date="2020-03" db="EMBL/GenBank/DDBJ databases">
        <title>Whole genome shotgun sequence of Phytohabitans houttuyneae NBRC 108639.</title>
        <authorList>
            <person name="Komaki H."/>
            <person name="Tamura T."/>
        </authorList>
    </citation>
    <scope>NUCLEOTIDE SEQUENCE [LARGE SCALE GENOMIC DNA]</scope>
    <source>
        <strain evidence="2 3">NBRC 108639</strain>
    </source>
</reference>
<gene>
    <name evidence="2" type="ORF">Phou_016120</name>
</gene>
<evidence type="ECO:0000256" key="1">
    <source>
        <dbReference type="SAM" id="MobiDB-lite"/>
    </source>
</evidence>
<name>A0A6V8JXI2_9ACTN</name>
<dbReference type="RefSeq" id="WP_173054832.1">
    <property type="nucleotide sequence ID" value="NZ_BAABGO010000075.1"/>
</dbReference>
<reference evidence="2 3" key="2">
    <citation type="submission" date="2020-03" db="EMBL/GenBank/DDBJ databases">
        <authorList>
            <person name="Ichikawa N."/>
            <person name="Kimura A."/>
            <person name="Kitahashi Y."/>
            <person name="Uohara A."/>
        </authorList>
    </citation>
    <scope>NUCLEOTIDE SEQUENCE [LARGE SCALE GENOMIC DNA]</scope>
    <source>
        <strain evidence="2 3">NBRC 108639</strain>
    </source>
</reference>
<feature type="region of interest" description="Disordered" evidence="1">
    <location>
        <begin position="1"/>
        <end position="24"/>
    </location>
</feature>
<feature type="compositionally biased region" description="Low complexity" evidence="1">
    <location>
        <begin position="188"/>
        <end position="199"/>
    </location>
</feature>
<keyword evidence="3" id="KW-1185">Reference proteome</keyword>
<evidence type="ECO:0000313" key="2">
    <source>
        <dbReference type="EMBL" id="GFJ77432.1"/>
    </source>
</evidence>
<dbReference type="AlphaFoldDB" id="A0A6V8JXI2"/>
<organism evidence="2 3">
    <name type="scientific">Phytohabitans houttuyneae</name>
    <dbReference type="NCBI Taxonomy" id="1076126"/>
    <lineage>
        <taxon>Bacteria</taxon>
        <taxon>Bacillati</taxon>
        <taxon>Actinomycetota</taxon>
        <taxon>Actinomycetes</taxon>
        <taxon>Micromonosporales</taxon>
        <taxon>Micromonosporaceae</taxon>
    </lineage>
</organism>
<accession>A0A6V8JXI2</accession>
<feature type="region of interest" description="Disordered" evidence="1">
    <location>
        <begin position="140"/>
        <end position="233"/>
    </location>
</feature>
<dbReference type="EMBL" id="BLPF01000001">
    <property type="protein sequence ID" value="GFJ77432.1"/>
    <property type="molecule type" value="Genomic_DNA"/>
</dbReference>
<feature type="compositionally biased region" description="Polar residues" evidence="1">
    <location>
        <begin position="216"/>
        <end position="225"/>
    </location>
</feature>
<dbReference type="Proteomes" id="UP000482800">
    <property type="component" value="Unassembled WGS sequence"/>
</dbReference>
<comment type="caution">
    <text evidence="2">The sequence shown here is derived from an EMBL/GenBank/DDBJ whole genome shotgun (WGS) entry which is preliminary data.</text>
</comment>
<evidence type="ECO:0000313" key="3">
    <source>
        <dbReference type="Proteomes" id="UP000482800"/>
    </source>
</evidence>